<dbReference type="SUPFAM" id="SSF141000">
    <property type="entry name" value="Glu-tRNAGln amidotransferase C subunit"/>
    <property type="match status" value="1"/>
</dbReference>
<dbReference type="AlphaFoldDB" id="A0A9D9DH92"/>
<sequence>MKQIDKDVLKDAARRLLFDMSEEEYDTLLQEFDVLTKQMETIGKIPGLESYEPMTFPFDCHTSYLREDVPEEPLTPEEALRNAGSVSEGQIKLPKVVG</sequence>
<comment type="function">
    <text evidence="3">Allows the formation of correctly charged Asn-tRNA(Asn) or Gln-tRNA(Gln) through the transamidation of misacylated Asp-tRNA(Asn) or Glu-tRNA(Gln) in organisms which lack either or both of asparaginyl-tRNA or glutaminyl-tRNA synthetases. The reaction takes place in the presence of glutamine and ATP through an activated phospho-Asp-tRNA(Asn) or phospho-Glu-tRNA(Gln).</text>
</comment>
<comment type="catalytic activity">
    <reaction evidence="5">
        <text>L-glutamyl-tRNA(Gln) + L-glutamine + ATP + H2O = L-glutaminyl-tRNA(Gln) + L-glutamate + ADP + phosphate + H(+)</text>
        <dbReference type="Rhea" id="RHEA:17521"/>
        <dbReference type="Rhea" id="RHEA-COMP:9681"/>
        <dbReference type="Rhea" id="RHEA-COMP:9684"/>
        <dbReference type="ChEBI" id="CHEBI:15377"/>
        <dbReference type="ChEBI" id="CHEBI:15378"/>
        <dbReference type="ChEBI" id="CHEBI:29985"/>
        <dbReference type="ChEBI" id="CHEBI:30616"/>
        <dbReference type="ChEBI" id="CHEBI:43474"/>
        <dbReference type="ChEBI" id="CHEBI:58359"/>
        <dbReference type="ChEBI" id="CHEBI:78520"/>
        <dbReference type="ChEBI" id="CHEBI:78521"/>
        <dbReference type="ChEBI" id="CHEBI:456216"/>
    </reaction>
</comment>
<evidence type="ECO:0000313" key="7">
    <source>
        <dbReference type="Proteomes" id="UP000823634"/>
    </source>
</evidence>
<comment type="caution">
    <text evidence="6">The sequence shown here is derived from an EMBL/GenBank/DDBJ whole genome shotgun (WGS) entry which is preliminary data.</text>
</comment>
<reference evidence="6" key="2">
    <citation type="journal article" date="2021" name="PeerJ">
        <title>Extensive microbial diversity within the chicken gut microbiome revealed by metagenomics and culture.</title>
        <authorList>
            <person name="Gilroy R."/>
            <person name="Ravi A."/>
            <person name="Getino M."/>
            <person name="Pursley I."/>
            <person name="Horton D.L."/>
            <person name="Alikhan N.F."/>
            <person name="Baker D."/>
            <person name="Gharbi K."/>
            <person name="Hall N."/>
            <person name="Watson M."/>
            <person name="Adriaenssens E.M."/>
            <person name="Foster-Nyarko E."/>
            <person name="Jarju S."/>
            <person name="Secka A."/>
            <person name="Antonio M."/>
            <person name="Oren A."/>
            <person name="Chaudhuri R.R."/>
            <person name="La Ragione R."/>
            <person name="Hildebrand F."/>
            <person name="Pallen M.J."/>
        </authorList>
    </citation>
    <scope>NUCLEOTIDE SEQUENCE</scope>
    <source>
        <strain evidence="6">17113</strain>
    </source>
</reference>
<comment type="subunit">
    <text evidence="2">Heterotrimer of A, B and C subunits.</text>
</comment>
<dbReference type="InterPro" id="IPR003837">
    <property type="entry name" value="GatC"/>
</dbReference>
<dbReference type="InterPro" id="IPR036113">
    <property type="entry name" value="Asp/Glu-ADT_sf_sub_c"/>
</dbReference>
<evidence type="ECO:0000313" key="6">
    <source>
        <dbReference type="EMBL" id="MBO8426100.1"/>
    </source>
</evidence>
<dbReference type="Pfam" id="PF02686">
    <property type="entry name" value="GatC"/>
    <property type="match status" value="1"/>
</dbReference>
<evidence type="ECO:0000256" key="4">
    <source>
        <dbReference type="ARBA" id="ARBA00047380"/>
    </source>
</evidence>
<organism evidence="6 7">
    <name type="scientific">Candidatus Alloenteromonas pullistercoris</name>
    <dbReference type="NCBI Taxonomy" id="2840785"/>
    <lineage>
        <taxon>Bacteria</taxon>
        <taxon>Bacillati</taxon>
        <taxon>Bacillota</taxon>
        <taxon>Bacillota incertae sedis</taxon>
        <taxon>Candidatus Alloenteromonas</taxon>
    </lineage>
</organism>
<evidence type="ECO:0000256" key="3">
    <source>
        <dbReference type="ARBA" id="ARBA00024799"/>
    </source>
</evidence>
<evidence type="ECO:0000256" key="1">
    <source>
        <dbReference type="ARBA" id="ARBA00010757"/>
    </source>
</evidence>
<dbReference type="EMBL" id="JADINA010000016">
    <property type="protein sequence ID" value="MBO8426100.1"/>
    <property type="molecule type" value="Genomic_DNA"/>
</dbReference>
<comment type="similarity">
    <text evidence="1">Belongs to the GatC family.</text>
</comment>
<evidence type="ECO:0000256" key="2">
    <source>
        <dbReference type="ARBA" id="ARBA00011123"/>
    </source>
</evidence>
<reference evidence="6" key="1">
    <citation type="submission" date="2020-10" db="EMBL/GenBank/DDBJ databases">
        <authorList>
            <person name="Gilroy R."/>
        </authorList>
    </citation>
    <scope>NUCLEOTIDE SEQUENCE</scope>
    <source>
        <strain evidence="6">17113</strain>
    </source>
</reference>
<accession>A0A9D9DH92</accession>
<proteinExistence type="inferred from homology"/>
<name>A0A9D9DH92_9FIRM</name>
<dbReference type="Proteomes" id="UP000823634">
    <property type="component" value="Unassembled WGS sequence"/>
</dbReference>
<gene>
    <name evidence="6" type="ORF">IAC61_02120</name>
</gene>
<comment type="catalytic activity">
    <reaction evidence="4">
        <text>L-aspartyl-tRNA(Asn) + L-glutamine + ATP + H2O = L-asparaginyl-tRNA(Asn) + L-glutamate + ADP + phosphate + 2 H(+)</text>
        <dbReference type="Rhea" id="RHEA:14513"/>
        <dbReference type="Rhea" id="RHEA-COMP:9674"/>
        <dbReference type="Rhea" id="RHEA-COMP:9677"/>
        <dbReference type="ChEBI" id="CHEBI:15377"/>
        <dbReference type="ChEBI" id="CHEBI:15378"/>
        <dbReference type="ChEBI" id="CHEBI:29985"/>
        <dbReference type="ChEBI" id="CHEBI:30616"/>
        <dbReference type="ChEBI" id="CHEBI:43474"/>
        <dbReference type="ChEBI" id="CHEBI:58359"/>
        <dbReference type="ChEBI" id="CHEBI:78515"/>
        <dbReference type="ChEBI" id="CHEBI:78516"/>
        <dbReference type="ChEBI" id="CHEBI:456216"/>
    </reaction>
</comment>
<evidence type="ECO:0000256" key="5">
    <source>
        <dbReference type="ARBA" id="ARBA00047913"/>
    </source>
</evidence>
<protein>
    <submittedName>
        <fullName evidence="6">Asp-tRNA(Asn)/Glu-tRNA(Gln) amidotransferase GatCAB subunit C</fullName>
    </submittedName>
</protein>
<dbReference type="GO" id="GO:0006450">
    <property type="term" value="P:regulation of translational fidelity"/>
    <property type="evidence" value="ECO:0007669"/>
    <property type="project" value="InterPro"/>
</dbReference>